<comment type="caution">
    <text evidence="2">The sequence shown here is derived from an EMBL/GenBank/DDBJ whole genome shotgun (WGS) entry which is preliminary data.</text>
</comment>
<keyword evidence="3" id="KW-1185">Reference proteome</keyword>
<proteinExistence type="predicted"/>
<feature type="compositionally biased region" description="Basic and acidic residues" evidence="1">
    <location>
        <begin position="119"/>
        <end position="136"/>
    </location>
</feature>
<evidence type="ECO:0000313" key="3">
    <source>
        <dbReference type="Proteomes" id="UP001151760"/>
    </source>
</evidence>
<accession>A0ABQ5B1E1</accession>
<dbReference type="Proteomes" id="UP001151760">
    <property type="component" value="Unassembled WGS sequence"/>
</dbReference>
<evidence type="ECO:0000256" key="1">
    <source>
        <dbReference type="SAM" id="MobiDB-lite"/>
    </source>
</evidence>
<reference evidence="2" key="2">
    <citation type="submission" date="2022-01" db="EMBL/GenBank/DDBJ databases">
        <authorList>
            <person name="Yamashiro T."/>
            <person name="Shiraishi A."/>
            <person name="Satake H."/>
            <person name="Nakayama K."/>
        </authorList>
    </citation>
    <scope>NUCLEOTIDE SEQUENCE</scope>
</reference>
<gene>
    <name evidence="2" type="ORF">Tco_0842005</name>
</gene>
<feature type="region of interest" description="Disordered" evidence="1">
    <location>
        <begin position="115"/>
        <end position="153"/>
    </location>
</feature>
<sequence>MLSNLSLNSHIPVAVMILLWRRLLFLDDARLIPPGIESDDVDSVDDDTSIFLPEFESFYVDYPNSGNSTIDVVEDIQVECAKIDWSVPIPCFHVVVIVQIARIVKTLSICLSSRGSGYKQKDRKPSQNDKTEHGMEKTVQNQGQRPIMPKSES</sequence>
<reference evidence="2" key="1">
    <citation type="journal article" date="2022" name="Int. J. Mol. Sci.">
        <title>Draft Genome of Tanacetum Coccineum: Genomic Comparison of Closely Related Tanacetum-Family Plants.</title>
        <authorList>
            <person name="Yamashiro T."/>
            <person name="Shiraishi A."/>
            <person name="Nakayama K."/>
            <person name="Satake H."/>
        </authorList>
    </citation>
    <scope>NUCLEOTIDE SEQUENCE</scope>
</reference>
<evidence type="ECO:0000313" key="2">
    <source>
        <dbReference type="EMBL" id="GJT07543.1"/>
    </source>
</evidence>
<protein>
    <submittedName>
        <fullName evidence="2">Uncharacterized protein</fullName>
    </submittedName>
</protein>
<organism evidence="2 3">
    <name type="scientific">Tanacetum coccineum</name>
    <dbReference type="NCBI Taxonomy" id="301880"/>
    <lineage>
        <taxon>Eukaryota</taxon>
        <taxon>Viridiplantae</taxon>
        <taxon>Streptophyta</taxon>
        <taxon>Embryophyta</taxon>
        <taxon>Tracheophyta</taxon>
        <taxon>Spermatophyta</taxon>
        <taxon>Magnoliopsida</taxon>
        <taxon>eudicotyledons</taxon>
        <taxon>Gunneridae</taxon>
        <taxon>Pentapetalae</taxon>
        <taxon>asterids</taxon>
        <taxon>campanulids</taxon>
        <taxon>Asterales</taxon>
        <taxon>Asteraceae</taxon>
        <taxon>Asteroideae</taxon>
        <taxon>Anthemideae</taxon>
        <taxon>Anthemidinae</taxon>
        <taxon>Tanacetum</taxon>
    </lineage>
</organism>
<name>A0ABQ5B1E1_9ASTR</name>
<dbReference type="EMBL" id="BQNB010012759">
    <property type="protein sequence ID" value="GJT07543.1"/>
    <property type="molecule type" value="Genomic_DNA"/>
</dbReference>